<sequence>MVDLQEATTEEDGGTTPTREQCEKLLAAVQGLAAKREASWLPGSHGEVGAHAQTVEPAQTVPVSFQFEGTTGGPANASVRVHMDRATLWRGEFDGVRISEEIAIFDDQGTDFKALEDVAAGWYASREARAKRLIGWGARLIVIQNGICGN</sequence>
<proteinExistence type="predicted"/>
<protein>
    <submittedName>
        <fullName evidence="2">Uncharacterized protein</fullName>
    </submittedName>
</protein>
<feature type="region of interest" description="Disordered" evidence="1">
    <location>
        <begin position="1"/>
        <end position="20"/>
    </location>
</feature>
<evidence type="ECO:0000256" key="1">
    <source>
        <dbReference type="SAM" id="MobiDB-lite"/>
    </source>
</evidence>
<comment type="caution">
    <text evidence="2">The sequence shown here is derived from an EMBL/GenBank/DDBJ whole genome shotgun (WGS) entry which is preliminary data.</text>
</comment>
<evidence type="ECO:0000313" key="3">
    <source>
        <dbReference type="Proteomes" id="UP000324585"/>
    </source>
</evidence>
<dbReference type="Proteomes" id="UP000324585">
    <property type="component" value="Unassembled WGS sequence"/>
</dbReference>
<evidence type="ECO:0000313" key="2">
    <source>
        <dbReference type="EMBL" id="KAA8497513.1"/>
    </source>
</evidence>
<keyword evidence="3" id="KW-1185">Reference proteome</keyword>
<dbReference type="EMBL" id="VRMN01000001">
    <property type="protein sequence ID" value="KAA8497513.1"/>
    <property type="molecule type" value="Genomic_DNA"/>
</dbReference>
<reference evidence="3" key="1">
    <citation type="journal article" date="2019" name="Nat. Commun.">
        <title>Expansion of phycobilisome linker gene families in mesophilic red algae.</title>
        <authorList>
            <person name="Lee J."/>
            <person name="Kim D."/>
            <person name="Bhattacharya D."/>
            <person name="Yoon H.S."/>
        </authorList>
    </citation>
    <scope>NUCLEOTIDE SEQUENCE [LARGE SCALE GENOMIC DNA]</scope>
    <source>
        <strain evidence="3">CCMP 1328</strain>
    </source>
</reference>
<gene>
    <name evidence="2" type="ORF">FVE85_5098</name>
</gene>
<accession>A0A5J4Z3K2</accession>
<name>A0A5J4Z3K2_PORPP</name>
<organism evidence="2 3">
    <name type="scientific">Porphyridium purpureum</name>
    <name type="common">Red alga</name>
    <name type="synonym">Porphyridium cruentum</name>
    <dbReference type="NCBI Taxonomy" id="35688"/>
    <lineage>
        <taxon>Eukaryota</taxon>
        <taxon>Rhodophyta</taxon>
        <taxon>Bangiophyceae</taxon>
        <taxon>Porphyridiales</taxon>
        <taxon>Porphyridiaceae</taxon>
        <taxon>Porphyridium</taxon>
    </lineage>
</organism>
<dbReference type="AlphaFoldDB" id="A0A5J4Z3K2"/>